<reference evidence="2 3" key="1">
    <citation type="journal article" date="2022" name="Nat. Genet.">
        <title>Improved pea reference genome and pan-genome highlight genomic features and evolutionary characteristics.</title>
        <authorList>
            <person name="Yang T."/>
            <person name="Liu R."/>
            <person name="Luo Y."/>
            <person name="Hu S."/>
            <person name="Wang D."/>
            <person name="Wang C."/>
            <person name="Pandey M.K."/>
            <person name="Ge S."/>
            <person name="Xu Q."/>
            <person name="Li N."/>
            <person name="Li G."/>
            <person name="Huang Y."/>
            <person name="Saxena R.K."/>
            <person name="Ji Y."/>
            <person name="Li M."/>
            <person name="Yan X."/>
            <person name="He Y."/>
            <person name="Liu Y."/>
            <person name="Wang X."/>
            <person name="Xiang C."/>
            <person name="Varshney R.K."/>
            <person name="Ding H."/>
            <person name="Gao S."/>
            <person name="Zong X."/>
        </authorList>
    </citation>
    <scope>NUCLEOTIDE SEQUENCE [LARGE SCALE GENOMIC DNA]</scope>
    <source>
        <strain evidence="2 3">cv. Zhongwan 6</strain>
    </source>
</reference>
<evidence type="ECO:0000313" key="3">
    <source>
        <dbReference type="Proteomes" id="UP001058974"/>
    </source>
</evidence>
<evidence type="ECO:0000256" key="1">
    <source>
        <dbReference type="SAM" id="Phobius"/>
    </source>
</evidence>
<proteinExistence type="predicted"/>
<dbReference type="AlphaFoldDB" id="A0A9D4W8G8"/>
<protein>
    <submittedName>
        <fullName evidence="2">Uncharacterized protein</fullName>
    </submittedName>
</protein>
<dbReference type="Gramene" id="Psat06G0376400-T1">
    <property type="protein sequence ID" value="KAI5398083.1"/>
    <property type="gene ID" value="KIW84_063764"/>
</dbReference>
<dbReference type="EMBL" id="JAMSHJ010000006">
    <property type="protein sequence ID" value="KAI5398083.1"/>
    <property type="molecule type" value="Genomic_DNA"/>
</dbReference>
<organism evidence="2 3">
    <name type="scientific">Pisum sativum</name>
    <name type="common">Garden pea</name>
    <name type="synonym">Lathyrus oleraceus</name>
    <dbReference type="NCBI Taxonomy" id="3888"/>
    <lineage>
        <taxon>Eukaryota</taxon>
        <taxon>Viridiplantae</taxon>
        <taxon>Streptophyta</taxon>
        <taxon>Embryophyta</taxon>
        <taxon>Tracheophyta</taxon>
        <taxon>Spermatophyta</taxon>
        <taxon>Magnoliopsida</taxon>
        <taxon>eudicotyledons</taxon>
        <taxon>Gunneridae</taxon>
        <taxon>Pentapetalae</taxon>
        <taxon>rosids</taxon>
        <taxon>fabids</taxon>
        <taxon>Fabales</taxon>
        <taxon>Fabaceae</taxon>
        <taxon>Papilionoideae</taxon>
        <taxon>50 kb inversion clade</taxon>
        <taxon>NPAAA clade</taxon>
        <taxon>Hologalegina</taxon>
        <taxon>IRL clade</taxon>
        <taxon>Fabeae</taxon>
        <taxon>Lathyrus</taxon>
    </lineage>
</organism>
<keyword evidence="1" id="KW-0472">Membrane</keyword>
<feature type="transmembrane region" description="Helical" evidence="1">
    <location>
        <begin position="44"/>
        <end position="62"/>
    </location>
</feature>
<sequence length="122" mass="13546">MKMDLMFLNSDLLNVHDDCSLIVAGLLQLFHLGMECRLMNVDGCYVLLCCKCTFIGMVVLVMQHVGCLGLFHAIPAGFLLDDGSSSCCCWANAERSATLLRLQEEPTTSYHLGRILKKQSNM</sequence>
<gene>
    <name evidence="2" type="ORF">KIW84_063764</name>
</gene>
<keyword evidence="3" id="KW-1185">Reference proteome</keyword>
<name>A0A9D4W8G8_PEA</name>
<keyword evidence="1" id="KW-0812">Transmembrane</keyword>
<keyword evidence="1" id="KW-1133">Transmembrane helix</keyword>
<dbReference type="Proteomes" id="UP001058974">
    <property type="component" value="Chromosome 6"/>
</dbReference>
<comment type="caution">
    <text evidence="2">The sequence shown here is derived from an EMBL/GenBank/DDBJ whole genome shotgun (WGS) entry which is preliminary data.</text>
</comment>
<accession>A0A9D4W8G8</accession>
<evidence type="ECO:0000313" key="2">
    <source>
        <dbReference type="EMBL" id="KAI5398083.1"/>
    </source>
</evidence>